<proteinExistence type="predicted"/>
<feature type="region of interest" description="Disordered" evidence="1">
    <location>
        <begin position="69"/>
        <end position="90"/>
    </location>
</feature>
<reference evidence="3 4" key="1">
    <citation type="journal article" date="2006" name="Int. J. Syst. Evol. Microbiol.">
        <title>Haloterrigena longa sp. nov. and Haloterrigena limicola sp. nov., extremely halophilic archaea isolated from a salt lake.</title>
        <authorList>
            <person name="Cui H.L."/>
            <person name="Tohty D."/>
            <person name="Zhou P.J."/>
            <person name="Liu S.J."/>
        </authorList>
    </citation>
    <scope>NUCLEOTIDE SEQUENCE [LARGE SCALE GENOMIC DNA]</scope>
    <source>
        <strain evidence="3 4">ABH32</strain>
    </source>
</reference>
<accession>A0A8A2UD04</accession>
<name>A0A8A2UD04_9EURY</name>
<dbReference type="OrthoDB" id="170376at2157"/>
<dbReference type="RefSeq" id="WP_207271794.1">
    <property type="nucleotide sequence ID" value="NZ_CP071463.1"/>
</dbReference>
<dbReference type="GeneID" id="63183634"/>
<gene>
    <name evidence="3" type="ORF">J0X27_07780</name>
</gene>
<feature type="transmembrane region" description="Helical" evidence="2">
    <location>
        <begin position="7"/>
        <end position="33"/>
    </location>
</feature>
<dbReference type="KEGG" id="hlo:J0X27_07780"/>
<evidence type="ECO:0000256" key="1">
    <source>
        <dbReference type="SAM" id="MobiDB-lite"/>
    </source>
</evidence>
<dbReference type="Proteomes" id="UP000663191">
    <property type="component" value="Chromosome"/>
</dbReference>
<evidence type="ECO:0000256" key="2">
    <source>
        <dbReference type="SAM" id="Phobius"/>
    </source>
</evidence>
<dbReference type="Pfam" id="PF24284">
    <property type="entry name" value="DUF7472"/>
    <property type="match status" value="1"/>
</dbReference>
<evidence type="ECO:0000313" key="3">
    <source>
        <dbReference type="EMBL" id="QSW86701.1"/>
    </source>
</evidence>
<protein>
    <submittedName>
        <fullName evidence="3">Uncharacterized protein</fullName>
    </submittedName>
</protein>
<organism evidence="3 4">
    <name type="scientific">Natrinema longum</name>
    <dbReference type="NCBI Taxonomy" id="370324"/>
    <lineage>
        <taxon>Archaea</taxon>
        <taxon>Methanobacteriati</taxon>
        <taxon>Methanobacteriota</taxon>
        <taxon>Stenosarchaea group</taxon>
        <taxon>Halobacteria</taxon>
        <taxon>Halobacteriales</taxon>
        <taxon>Natrialbaceae</taxon>
        <taxon>Natrinema</taxon>
    </lineage>
</organism>
<keyword evidence="2" id="KW-1133">Transmembrane helix</keyword>
<feature type="transmembrane region" description="Helical" evidence="2">
    <location>
        <begin position="45"/>
        <end position="68"/>
    </location>
</feature>
<dbReference type="InterPro" id="IPR055895">
    <property type="entry name" value="DUF7472"/>
</dbReference>
<dbReference type="EMBL" id="CP071463">
    <property type="protein sequence ID" value="QSW86701.1"/>
    <property type="molecule type" value="Genomic_DNA"/>
</dbReference>
<keyword evidence="2" id="KW-0812">Transmembrane</keyword>
<evidence type="ECO:0000313" key="4">
    <source>
        <dbReference type="Proteomes" id="UP000663191"/>
    </source>
</evidence>
<keyword evidence="2" id="KW-0472">Membrane</keyword>
<sequence>MIEREQLIEIVVSVGGVFLMLAAMVAVGSSYSAGNGTLSPQGGQMLIGVIVGFILLLTVIGIGLAYTLNDPEDGLETTDDDDDADTQGTF</sequence>
<dbReference type="AlphaFoldDB" id="A0A8A2UD04"/>
<keyword evidence="4" id="KW-1185">Reference proteome</keyword>
<feature type="compositionally biased region" description="Acidic residues" evidence="1">
    <location>
        <begin position="70"/>
        <end position="90"/>
    </location>
</feature>